<sequence length="442" mass="52342">KQQYVQKQQKNYFIFEVKVNNDQKMQEFTYLQFINHDNFYICIKLYINIIEQCKSGQYQIIYQDINYCKYCYNFSFKNKNIIDVLESQCKKCNSQIFKNCYGYISELKKGYWRKSETQHENNVQKCQLQPNNCKGGIQQGDHTCAIGHIGIQCLNCDTKGIFFENQYFIRSQSYSCSLCQNKSLLILKFFLICFMIIIILIIILKSNYRKIKNFLYVHYLGKMGIIYIGNTYNNLNLSGVYLKILLLYLQIINFSSRFSGDFYLKNIFSFQWGLYNPLTTQFIQFGCLIQFYFPQVKSIEYTQIIINVSIPFAIVCIFFILIFIRYSFKQQISTNKFFYIITNTLCYAFSTLLFVPVVESLIQGVVCLELENIKESYSITDLSLECGNQLRKTYVYFLVLPFLFLYGILIPFGIFGSLFWKKNSLQKVSVEFSLGFFYVEYK</sequence>
<feature type="transmembrane region" description="Helical" evidence="1">
    <location>
        <begin position="272"/>
        <end position="292"/>
    </location>
</feature>
<evidence type="ECO:0000256" key="1">
    <source>
        <dbReference type="SAM" id="Phobius"/>
    </source>
</evidence>
<evidence type="ECO:0000313" key="2">
    <source>
        <dbReference type="EMBL" id="EGR32404.1"/>
    </source>
</evidence>
<dbReference type="PANTHER" id="PTHR11319">
    <property type="entry name" value="G PROTEIN-COUPLED RECEPTOR-RELATED"/>
    <property type="match status" value="1"/>
</dbReference>
<dbReference type="Proteomes" id="UP000008983">
    <property type="component" value="Unassembled WGS sequence"/>
</dbReference>
<feature type="non-terminal residue" evidence="2">
    <location>
        <position position="442"/>
    </location>
</feature>
<dbReference type="PANTHER" id="PTHR11319:SF35">
    <property type="entry name" value="OUTER MEMBRANE PROTEIN PMPC-RELATED"/>
    <property type="match status" value="1"/>
</dbReference>
<keyword evidence="1" id="KW-1133">Transmembrane helix</keyword>
<feature type="transmembrane region" description="Helical" evidence="1">
    <location>
        <begin position="337"/>
        <end position="358"/>
    </location>
</feature>
<proteinExistence type="predicted"/>
<organism evidence="2 3">
    <name type="scientific">Ichthyophthirius multifiliis</name>
    <name type="common">White spot disease agent</name>
    <name type="synonym">Ich</name>
    <dbReference type="NCBI Taxonomy" id="5932"/>
    <lineage>
        <taxon>Eukaryota</taxon>
        <taxon>Sar</taxon>
        <taxon>Alveolata</taxon>
        <taxon>Ciliophora</taxon>
        <taxon>Intramacronucleata</taxon>
        <taxon>Oligohymenophorea</taxon>
        <taxon>Hymenostomatida</taxon>
        <taxon>Ophryoglenina</taxon>
        <taxon>Ichthyophthirius</taxon>
    </lineage>
</organism>
<keyword evidence="3" id="KW-1185">Reference proteome</keyword>
<dbReference type="OrthoDB" id="77931at2759"/>
<dbReference type="RefSeq" id="XP_004036390.1">
    <property type="nucleotide sequence ID" value="XM_004036342.1"/>
</dbReference>
<dbReference type="GeneID" id="14908565"/>
<accession>G0QQV1</accession>
<evidence type="ECO:0008006" key="4">
    <source>
        <dbReference type="Google" id="ProtNLM"/>
    </source>
</evidence>
<keyword evidence="1" id="KW-0812">Transmembrane</keyword>
<gene>
    <name evidence="2" type="ORF">IMG5_084520</name>
</gene>
<dbReference type="EMBL" id="GL983681">
    <property type="protein sequence ID" value="EGR32404.1"/>
    <property type="molecule type" value="Genomic_DNA"/>
</dbReference>
<dbReference type="OMA" id="QAWIYKL"/>
<name>G0QQV1_ICHMU</name>
<protein>
    <recommendedName>
        <fullName evidence="4">Transmembrane protein</fullName>
    </recommendedName>
</protein>
<evidence type="ECO:0000313" key="3">
    <source>
        <dbReference type="Proteomes" id="UP000008983"/>
    </source>
</evidence>
<dbReference type="eggNOG" id="ENOG502RT3K">
    <property type="taxonomic scope" value="Eukaryota"/>
</dbReference>
<feature type="transmembrane region" description="Helical" evidence="1">
    <location>
        <begin position="304"/>
        <end position="325"/>
    </location>
</feature>
<feature type="transmembrane region" description="Helical" evidence="1">
    <location>
        <begin position="185"/>
        <end position="204"/>
    </location>
</feature>
<feature type="transmembrane region" description="Helical" evidence="1">
    <location>
        <begin position="394"/>
        <end position="420"/>
    </location>
</feature>
<dbReference type="AlphaFoldDB" id="G0QQV1"/>
<keyword evidence="1" id="KW-0472">Membrane</keyword>
<dbReference type="InParanoid" id="G0QQV1"/>
<feature type="non-terminal residue" evidence="2">
    <location>
        <position position="1"/>
    </location>
</feature>
<reference evidence="2 3" key="1">
    <citation type="submission" date="2011-07" db="EMBL/GenBank/DDBJ databases">
        <authorList>
            <person name="Coyne R."/>
            <person name="Brami D."/>
            <person name="Johnson J."/>
            <person name="Hostetler J."/>
            <person name="Hannick L."/>
            <person name="Clark T."/>
            <person name="Cassidy-Hanley D."/>
            <person name="Inman J."/>
        </authorList>
    </citation>
    <scope>NUCLEOTIDE SEQUENCE [LARGE SCALE GENOMIC DNA]</scope>
    <source>
        <strain evidence="2 3">G5</strain>
    </source>
</reference>